<feature type="compositionally biased region" description="Basic and acidic residues" evidence="1">
    <location>
        <begin position="151"/>
        <end position="163"/>
    </location>
</feature>
<keyword evidence="3" id="KW-1185">Reference proteome</keyword>
<organism evidence="2 3">
    <name type="scientific">Stylophora pistillata</name>
    <name type="common">Smooth cauliflower coral</name>
    <dbReference type="NCBI Taxonomy" id="50429"/>
    <lineage>
        <taxon>Eukaryota</taxon>
        <taxon>Metazoa</taxon>
        <taxon>Cnidaria</taxon>
        <taxon>Anthozoa</taxon>
        <taxon>Hexacorallia</taxon>
        <taxon>Scleractinia</taxon>
        <taxon>Astrocoeniina</taxon>
        <taxon>Pocilloporidae</taxon>
        <taxon>Stylophora</taxon>
    </lineage>
</organism>
<feature type="region of interest" description="Disordered" evidence="1">
    <location>
        <begin position="143"/>
        <end position="240"/>
    </location>
</feature>
<dbReference type="EMBL" id="LSMT01000251">
    <property type="protein sequence ID" value="PFX22091.1"/>
    <property type="molecule type" value="Genomic_DNA"/>
</dbReference>
<sequence>MFMVANKLENINCDSMRNEIYKLDEVMNVFNTKNDCIVTNKGVRNALKYFIEDNSDRDEVFDNMEHQGMMIYTIASHQKQVRALVRDPKVYSLKCENLNASEGFKSNPSVTTLKEWRRKELGTEQVKVSEKISTSRKSLLEELGGSSVSEDETHSKLQKSDAGKKRKADKLSSGESSTAVSNLDQSPSTSVLRASKKQKASSTSVEKESGKSSPEFESNEDLSKKASQLQLDSDLESVSSSVLNDMTSFAQEKNSQQAS</sequence>
<accession>A0A2B4RWU7</accession>
<gene>
    <name evidence="2" type="ORF">AWC38_SpisGene13380</name>
</gene>
<dbReference type="Proteomes" id="UP000225706">
    <property type="component" value="Unassembled WGS sequence"/>
</dbReference>
<feature type="compositionally biased region" description="Low complexity" evidence="1">
    <location>
        <begin position="227"/>
        <end position="240"/>
    </location>
</feature>
<feature type="compositionally biased region" description="Polar residues" evidence="1">
    <location>
        <begin position="173"/>
        <end position="192"/>
    </location>
</feature>
<dbReference type="AlphaFoldDB" id="A0A2B4RWU7"/>
<evidence type="ECO:0000256" key="1">
    <source>
        <dbReference type="SAM" id="MobiDB-lite"/>
    </source>
</evidence>
<dbReference type="OrthoDB" id="8196304at2759"/>
<reference evidence="3" key="1">
    <citation type="journal article" date="2017" name="bioRxiv">
        <title>Comparative analysis of the genomes of Stylophora pistillata and Acropora digitifera provides evidence for extensive differences between species of corals.</title>
        <authorList>
            <person name="Voolstra C.R."/>
            <person name="Li Y."/>
            <person name="Liew Y.J."/>
            <person name="Baumgarten S."/>
            <person name="Zoccola D."/>
            <person name="Flot J.-F."/>
            <person name="Tambutte S."/>
            <person name="Allemand D."/>
            <person name="Aranda M."/>
        </authorList>
    </citation>
    <scope>NUCLEOTIDE SEQUENCE [LARGE SCALE GENOMIC DNA]</scope>
</reference>
<proteinExistence type="predicted"/>
<protein>
    <submittedName>
        <fullName evidence="2">Uncharacterized protein</fullName>
    </submittedName>
</protein>
<comment type="caution">
    <text evidence="2">The sequence shown here is derived from an EMBL/GenBank/DDBJ whole genome shotgun (WGS) entry which is preliminary data.</text>
</comment>
<evidence type="ECO:0000313" key="3">
    <source>
        <dbReference type="Proteomes" id="UP000225706"/>
    </source>
</evidence>
<name>A0A2B4RWU7_STYPI</name>
<evidence type="ECO:0000313" key="2">
    <source>
        <dbReference type="EMBL" id="PFX22091.1"/>
    </source>
</evidence>